<dbReference type="InterPro" id="IPR043011">
    <property type="entry name" value="Bunya_nucleocap_C"/>
</dbReference>
<dbReference type="EMBL" id="NWSH01000256">
    <property type="protein sequence ID" value="PCG77973.1"/>
    <property type="molecule type" value="Genomic_DNA"/>
</dbReference>
<sequence>MENFVFSTEPKTPPTTTFNGPQFYNVYKDADFLRIDANVEKLLARGYELRKKLSTVPAGHTIVLEGMHLERNTPLLIKKTAKNIKVEDFEFTYNRLVGLAAGFAYENRHRFPNLVSEEAKVLGLQWDHNNEEKCKLYLSAVSGTEHLIDQFSFWPLLCGLRKYQLKKLPVELVVKMGNIKNSEGLTMAKLLKQNLVTAKRVWLMFAGTSLRDFQTLIDASPELRKLFQG</sequence>
<evidence type="ECO:0000313" key="1">
    <source>
        <dbReference type="EMBL" id="PCG77973.1"/>
    </source>
</evidence>
<organism evidence="1">
    <name type="scientific">Heliothis virescens</name>
    <name type="common">Tobacco budworm moth</name>
    <dbReference type="NCBI Taxonomy" id="7102"/>
    <lineage>
        <taxon>Eukaryota</taxon>
        <taxon>Metazoa</taxon>
        <taxon>Ecdysozoa</taxon>
        <taxon>Arthropoda</taxon>
        <taxon>Hexapoda</taxon>
        <taxon>Insecta</taxon>
        <taxon>Pterygota</taxon>
        <taxon>Neoptera</taxon>
        <taxon>Endopterygota</taxon>
        <taxon>Lepidoptera</taxon>
        <taxon>Glossata</taxon>
        <taxon>Ditrysia</taxon>
        <taxon>Noctuoidea</taxon>
        <taxon>Noctuidae</taxon>
        <taxon>Heliothinae</taxon>
        <taxon>Heliothis</taxon>
    </lineage>
</organism>
<protein>
    <submittedName>
        <fullName evidence="1">Uncharacterized protein</fullName>
    </submittedName>
</protein>
<dbReference type="Gene3D" id="1.10.472.180">
    <property type="entry name" value="Bunyavirus nucleocapsid (N) protein, C-terminal domain"/>
    <property type="match status" value="1"/>
</dbReference>
<name>A0A2A4K2I0_HELVI</name>
<reference evidence="1" key="1">
    <citation type="submission" date="2017-09" db="EMBL/GenBank/DDBJ databases">
        <title>Contemporary evolution of a Lepidopteran species, Heliothis virescens, in response to modern agricultural practices.</title>
        <authorList>
            <person name="Fritz M.L."/>
            <person name="Deyonke A.M."/>
            <person name="Papanicolaou A."/>
            <person name="Micinski S."/>
            <person name="Westbrook J."/>
            <person name="Gould F."/>
        </authorList>
    </citation>
    <scope>NUCLEOTIDE SEQUENCE [LARGE SCALE GENOMIC DNA]</scope>
    <source>
        <strain evidence="1">HvINT-</strain>
        <tissue evidence="1">Whole body</tissue>
    </source>
</reference>
<dbReference type="AlphaFoldDB" id="A0A2A4K2I0"/>
<accession>A0A2A4K2I0</accession>
<comment type="caution">
    <text evidence="1">The sequence shown here is derived from an EMBL/GenBank/DDBJ whole genome shotgun (WGS) entry which is preliminary data.</text>
</comment>
<gene>
    <name evidence="1" type="ORF">B5V51_5711</name>
</gene>
<proteinExistence type="predicted"/>